<dbReference type="Gene3D" id="2.60.120.200">
    <property type="match status" value="1"/>
</dbReference>
<sequence>MAADSTGVLFDDFSYSGASDPLLAMRGWTVRSGRGGPGVPGVSWSPSAVSFPDGLLTLDSVTDGTAAGTVQAALFTTRQRFREGTYASRVRFGDTPVSGPDGGHVVQAFFTITPLRKDKDPDYSELDFEYLPNGGWGAQDTRLYATSWETYQAEPWDAVRTQTTERASFAGWHDLVIQVSDGRMRYYVDGRLFADHGGIYYPEQLMRIQFNQWFADLDGGSNPRTYRLQVDWIYHSKGETVSPPDVRNRVAGFRAAGIDFRDTVPSPSE</sequence>
<dbReference type="RefSeq" id="WP_229824549.1">
    <property type="nucleotide sequence ID" value="NZ_BMRC01000015.1"/>
</dbReference>
<dbReference type="GO" id="GO:0016787">
    <property type="term" value="F:hydrolase activity"/>
    <property type="evidence" value="ECO:0007669"/>
    <property type="project" value="UniProtKB-KW"/>
</dbReference>
<keyword evidence="3" id="KW-1185">Reference proteome</keyword>
<gene>
    <name evidence="2" type="ORF">ACFFV7_36110</name>
</gene>
<dbReference type="Pfam" id="PF00722">
    <property type="entry name" value="Glyco_hydro_16"/>
    <property type="match status" value="1"/>
</dbReference>
<dbReference type="InterPro" id="IPR013320">
    <property type="entry name" value="ConA-like_dom_sf"/>
</dbReference>
<dbReference type="InterPro" id="IPR000757">
    <property type="entry name" value="Beta-glucanase-like"/>
</dbReference>
<dbReference type="EMBL" id="JBHMEI010000039">
    <property type="protein sequence ID" value="MFB9206666.1"/>
    <property type="molecule type" value="Genomic_DNA"/>
</dbReference>
<evidence type="ECO:0000313" key="2">
    <source>
        <dbReference type="EMBL" id="MFB9206666.1"/>
    </source>
</evidence>
<organism evidence="2 3">
    <name type="scientific">Nonomuraea spiralis</name>
    <dbReference type="NCBI Taxonomy" id="46182"/>
    <lineage>
        <taxon>Bacteria</taxon>
        <taxon>Bacillati</taxon>
        <taxon>Actinomycetota</taxon>
        <taxon>Actinomycetes</taxon>
        <taxon>Streptosporangiales</taxon>
        <taxon>Streptosporangiaceae</taxon>
        <taxon>Nonomuraea</taxon>
    </lineage>
</organism>
<dbReference type="SUPFAM" id="SSF49899">
    <property type="entry name" value="Concanavalin A-like lectins/glucanases"/>
    <property type="match status" value="1"/>
</dbReference>
<evidence type="ECO:0000313" key="3">
    <source>
        <dbReference type="Proteomes" id="UP001589647"/>
    </source>
</evidence>
<proteinExistence type="predicted"/>
<protein>
    <submittedName>
        <fullName evidence="2">Glycoside hydrolase family 16 protein</fullName>
    </submittedName>
</protein>
<dbReference type="Proteomes" id="UP001589647">
    <property type="component" value="Unassembled WGS sequence"/>
</dbReference>
<evidence type="ECO:0000259" key="1">
    <source>
        <dbReference type="PROSITE" id="PS51762"/>
    </source>
</evidence>
<name>A0ABV5IQ86_9ACTN</name>
<dbReference type="PROSITE" id="PS51762">
    <property type="entry name" value="GH16_2"/>
    <property type="match status" value="1"/>
</dbReference>
<reference evidence="2 3" key="1">
    <citation type="submission" date="2024-09" db="EMBL/GenBank/DDBJ databases">
        <authorList>
            <person name="Sun Q."/>
            <person name="Mori K."/>
        </authorList>
    </citation>
    <scope>NUCLEOTIDE SEQUENCE [LARGE SCALE GENOMIC DNA]</scope>
    <source>
        <strain evidence="2 3">CCM 3426</strain>
    </source>
</reference>
<feature type="domain" description="GH16" evidence="1">
    <location>
        <begin position="1"/>
        <end position="241"/>
    </location>
</feature>
<keyword evidence="2" id="KW-0378">Hydrolase</keyword>
<dbReference type="CDD" id="cd00413">
    <property type="entry name" value="Glyco_hydrolase_16"/>
    <property type="match status" value="1"/>
</dbReference>
<accession>A0ABV5IQ86</accession>
<comment type="caution">
    <text evidence="2">The sequence shown here is derived from an EMBL/GenBank/DDBJ whole genome shotgun (WGS) entry which is preliminary data.</text>
</comment>